<name>A0A3S5FGV0_9PLAT</name>
<gene>
    <name evidence="2" type="ORF">PXEA_LOCUS33923</name>
</gene>
<dbReference type="AlphaFoldDB" id="A0A3S5FGV0"/>
<dbReference type="Proteomes" id="UP000784294">
    <property type="component" value="Unassembled WGS sequence"/>
</dbReference>
<reference evidence="2" key="1">
    <citation type="submission" date="2018-11" db="EMBL/GenBank/DDBJ databases">
        <authorList>
            <consortium name="Pathogen Informatics"/>
        </authorList>
    </citation>
    <scope>NUCLEOTIDE SEQUENCE</scope>
</reference>
<feature type="region of interest" description="Disordered" evidence="1">
    <location>
        <begin position="44"/>
        <end position="70"/>
    </location>
</feature>
<evidence type="ECO:0000313" key="3">
    <source>
        <dbReference type="Proteomes" id="UP000784294"/>
    </source>
</evidence>
<evidence type="ECO:0000256" key="1">
    <source>
        <dbReference type="SAM" id="MobiDB-lite"/>
    </source>
</evidence>
<sequence>MRSSQLPIIITGSYAISCSHFVDSAFAQVERVSLKMAAFTDDRSWRPSRRHRHDGHCSSPQSTECGPLIA</sequence>
<organism evidence="2 3">
    <name type="scientific">Protopolystoma xenopodis</name>
    <dbReference type="NCBI Taxonomy" id="117903"/>
    <lineage>
        <taxon>Eukaryota</taxon>
        <taxon>Metazoa</taxon>
        <taxon>Spiralia</taxon>
        <taxon>Lophotrochozoa</taxon>
        <taxon>Platyhelminthes</taxon>
        <taxon>Monogenea</taxon>
        <taxon>Polyopisthocotylea</taxon>
        <taxon>Polystomatidea</taxon>
        <taxon>Polystomatidae</taxon>
        <taxon>Protopolystoma</taxon>
    </lineage>
</organism>
<comment type="caution">
    <text evidence="2">The sequence shown here is derived from an EMBL/GenBank/DDBJ whole genome shotgun (WGS) entry which is preliminary data.</text>
</comment>
<evidence type="ECO:0000313" key="2">
    <source>
        <dbReference type="EMBL" id="VEL40483.1"/>
    </source>
</evidence>
<accession>A0A3S5FGV0</accession>
<keyword evidence="3" id="KW-1185">Reference proteome</keyword>
<protein>
    <submittedName>
        <fullName evidence="2">Uncharacterized protein</fullName>
    </submittedName>
</protein>
<proteinExistence type="predicted"/>
<dbReference type="EMBL" id="CAAALY010265085">
    <property type="protein sequence ID" value="VEL40483.1"/>
    <property type="molecule type" value="Genomic_DNA"/>
</dbReference>